<dbReference type="InterPro" id="IPR001678">
    <property type="entry name" value="MeTrfase_RsmB-F_NOP2_dom"/>
</dbReference>
<dbReference type="InterPro" id="IPR054728">
    <property type="entry name" value="RsmB-like_ferredoxin"/>
</dbReference>
<dbReference type="EMBL" id="AAXW01000003">
    <property type="protein sequence ID" value="EAZ93055.1"/>
    <property type="molecule type" value="Genomic_DNA"/>
</dbReference>
<feature type="binding site" evidence="13">
    <location>
        <position position="320"/>
    </location>
    <ligand>
        <name>S-adenosyl-L-methionine</name>
        <dbReference type="ChEBI" id="CHEBI:59789"/>
    </ligand>
</feature>
<dbReference type="Proteomes" id="UP000003781">
    <property type="component" value="Unassembled WGS sequence"/>
</dbReference>
<feature type="binding site" evidence="13">
    <location>
        <begin position="269"/>
        <end position="275"/>
    </location>
    <ligand>
        <name>S-adenosyl-L-methionine</name>
        <dbReference type="ChEBI" id="CHEBI:59789"/>
    </ligand>
</feature>
<accession>A3IK66</accession>
<dbReference type="NCBIfam" id="TIGR00563">
    <property type="entry name" value="rsmB"/>
    <property type="match status" value="1"/>
</dbReference>
<dbReference type="eggNOG" id="COG0144">
    <property type="taxonomic scope" value="Bacteria"/>
</dbReference>
<keyword evidence="4" id="KW-0963">Cytoplasm</keyword>
<dbReference type="GO" id="GO:0005737">
    <property type="term" value="C:cytoplasm"/>
    <property type="evidence" value="ECO:0007669"/>
    <property type="project" value="UniProtKB-SubCell"/>
</dbReference>
<feature type="binding site" evidence="13">
    <location>
        <position position="337"/>
    </location>
    <ligand>
        <name>S-adenosyl-L-methionine</name>
        <dbReference type="ChEBI" id="CHEBI:59789"/>
    </ligand>
</feature>
<keyword evidence="8 13" id="KW-0949">S-adenosyl-L-methionine</keyword>
<proteinExistence type="inferred from homology"/>
<dbReference type="InterPro" id="IPR035926">
    <property type="entry name" value="NusB-like_sf"/>
</dbReference>
<keyword evidence="5" id="KW-0698">rRNA processing</keyword>
<dbReference type="Gene3D" id="3.40.50.150">
    <property type="entry name" value="Vaccinia Virus protein VP39"/>
    <property type="match status" value="1"/>
</dbReference>
<evidence type="ECO:0000313" key="16">
    <source>
        <dbReference type="Proteomes" id="UP000003781"/>
    </source>
</evidence>
<evidence type="ECO:0000256" key="5">
    <source>
        <dbReference type="ARBA" id="ARBA00022552"/>
    </source>
</evidence>
<evidence type="ECO:0000259" key="14">
    <source>
        <dbReference type="PROSITE" id="PS51686"/>
    </source>
</evidence>
<dbReference type="CDD" id="cd02440">
    <property type="entry name" value="AdoMet_MTases"/>
    <property type="match status" value="1"/>
</dbReference>
<dbReference type="Pfam" id="PF01029">
    <property type="entry name" value="NusB"/>
    <property type="match status" value="1"/>
</dbReference>
<dbReference type="InterPro" id="IPR004573">
    <property type="entry name" value="rRNA_ssu_MeTfrase_B"/>
</dbReference>
<dbReference type="Gene3D" id="3.30.70.1170">
    <property type="entry name" value="Sun protein, domain 3"/>
    <property type="match status" value="1"/>
</dbReference>
<organism evidence="15 16">
    <name type="scientific">Crocosphaera chwakensis CCY0110</name>
    <dbReference type="NCBI Taxonomy" id="391612"/>
    <lineage>
        <taxon>Bacteria</taxon>
        <taxon>Bacillati</taxon>
        <taxon>Cyanobacteriota</taxon>
        <taxon>Cyanophyceae</taxon>
        <taxon>Oscillatoriophycideae</taxon>
        <taxon>Chroococcales</taxon>
        <taxon>Aphanothecaceae</taxon>
        <taxon>Crocosphaera</taxon>
        <taxon>Crocosphaera chwakensis</taxon>
    </lineage>
</organism>
<evidence type="ECO:0000256" key="6">
    <source>
        <dbReference type="ARBA" id="ARBA00022603"/>
    </source>
</evidence>
<dbReference type="SUPFAM" id="SSF53335">
    <property type="entry name" value="S-adenosyl-L-methionine-dependent methyltransferases"/>
    <property type="match status" value="1"/>
</dbReference>
<keyword evidence="7 13" id="KW-0808">Transferase</keyword>
<evidence type="ECO:0000256" key="7">
    <source>
        <dbReference type="ARBA" id="ARBA00022679"/>
    </source>
</evidence>
<comment type="subcellular location">
    <subcellularLocation>
        <location evidence="2">Cytoplasm</location>
    </subcellularLocation>
</comment>
<dbReference type="AlphaFoldDB" id="A3IK66"/>
<evidence type="ECO:0000256" key="1">
    <source>
        <dbReference type="ARBA" id="ARBA00002724"/>
    </source>
</evidence>
<dbReference type="NCBIfam" id="NF011494">
    <property type="entry name" value="PRK14902.1"/>
    <property type="match status" value="1"/>
</dbReference>
<evidence type="ECO:0000256" key="10">
    <source>
        <dbReference type="ARBA" id="ARBA00030399"/>
    </source>
</evidence>
<feature type="active site" description="Nucleophile" evidence="13">
    <location>
        <position position="390"/>
    </location>
</feature>
<dbReference type="PROSITE" id="PS51686">
    <property type="entry name" value="SAM_MT_RSMB_NOP"/>
    <property type="match status" value="1"/>
</dbReference>
<dbReference type="Gene3D" id="1.10.940.10">
    <property type="entry name" value="NusB-like"/>
    <property type="match status" value="1"/>
</dbReference>
<evidence type="ECO:0000256" key="8">
    <source>
        <dbReference type="ARBA" id="ARBA00022691"/>
    </source>
</evidence>
<dbReference type="InterPro" id="IPR029063">
    <property type="entry name" value="SAM-dependent_MTases_sf"/>
</dbReference>
<dbReference type="GO" id="GO:0003723">
    <property type="term" value="F:RNA binding"/>
    <property type="evidence" value="ECO:0007669"/>
    <property type="project" value="UniProtKB-UniRule"/>
</dbReference>
<comment type="function">
    <text evidence="1">Specifically methylates the cytosine at position 967 (m5C967) of 16S rRNA.</text>
</comment>
<comment type="similarity">
    <text evidence="13">Belongs to the class I-like SAM-binding methyltransferase superfamily. RsmB/NOP family.</text>
</comment>
<dbReference type="PANTHER" id="PTHR22807:SF53">
    <property type="entry name" value="RIBOSOMAL RNA SMALL SUBUNIT METHYLTRANSFERASE B-RELATED"/>
    <property type="match status" value="1"/>
</dbReference>
<keyword evidence="16" id="KW-1185">Reference proteome</keyword>
<comment type="caution">
    <text evidence="15">The sequence shown here is derived from an EMBL/GenBank/DDBJ whole genome shotgun (WGS) entry which is preliminary data.</text>
</comment>
<dbReference type="Pfam" id="PF22458">
    <property type="entry name" value="RsmF-B_ferredox"/>
    <property type="match status" value="1"/>
</dbReference>
<dbReference type="GO" id="GO:0008649">
    <property type="term" value="F:rRNA methyltransferase activity"/>
    <property type="evidence" value="ECO:0007669"/>
    <property type="project" value="InterPro"/>
</dbReference>
<keyword evidence="9 13" id="KW-0694">RNA-binding</keyword>
<gene>
    <name evidence="15" type="ORF">CY0110_03264</name>
</gene>
<evidence type="ECO:0000256" key="11">
    <source>
        <dbReference type="ARBA" id="ARBA00031088"/>
    </source>
</evidence>
<reference evidence="15 16" key="1">
    <citation type="submission" date="2007-03" db="EMBL/GenBank/DDBJ databases">
        <authorList>
            <person name="Stal L."/>
            <person name="Ferriera S."/>
            <person name="Johnson J."/>
            <person name="Kravitz S."/>
            <person name="Beeson K."/>
            <person name="Sutton G."/>
            <person name="Rogers Y.-H."/>
            <person name="Friedman R."/>
            <person name="Frazier M."/>
            <person name="Venter J.C."/>
        </authorList>
    </citation>
    <scope>NUCLEOTIDE SEQUENCE [LARGE SCALE GENOMIC DNA]</scope>
    <source>
        <strain evidence="15 16">CCY0110</strain>
    </source>
</reference>
<dbReference type="InterPro" id="IPR023267">
    <property type="entry name" value="RCMT"/>
</dbReference>
<dbReference type="SUPFAM" id="SSF48013">
    <property type="entry name" value="NusB-like"/>
    <property type="match status" value="1"/>
</dbReference>
<evidence type="ECO:0000313" key="15">
    <source>
        <dbReference type="EMBL" id="EAZ93055.1"/>
    </source>
</evidence>
<evidence type="ECO:0000256" key="13">
    <source>
        <dbReference type="PROSITE-ProRule" id="PRU01023"/>
    </source>
</evidence>
<sequence>MSLTKKNTNARQLTLDILRHIDRQHTYTDIALDRSLTQNNLNPSDRSLCTQLVYGIVRHQRTLDTLIDQLGKKKAQQQPPDLRRILHIGLYQLRYLNHIPPSAAVNTSVNLAKDYQLNRLSGVVNGILRQYIRKSKESQDPLILPSNPIEKIAIQYSFPNWMIETWVKQWGEETTEKLCYWFNQTPTIDIRINPLKTTLQTLENQLIETGVNVTPLPPFPCTLRLQGKIGTIQTLPGFHEGHWTIQDSSAQLVSYLLDPQPGETIIDACAAPGGKTTHIAELMGDQGTVIACDRTPSRLKKVQQNAQRLQLNSIQTILGDSRHFTQFIDQGDRVLVDVPCSGLGTLHRHPDIRWRQTPEQIQELSRLQQEILTQAAQWVKPQGTLVYATCTLNPTENQQIIETFLTHHSHWTIEPPSVDWLFYPFVTSSKWIQILPHEHHTDGFFMVKLKKG</sequence>
<dbReference type="InterPro" id="IPR049560">
    <property type="entry name" value="MeTrfase_RsmB-F_NOP2_cat"/>
</dbReference>
<comment type="catalytic activity">
    <reaction evidence="12">
        <text>cytidine(967) in 16S rRNA + S-adenosyl-L-methionine = 5-methylcytidine(967) in 16S rRNA + S-adenosyl-L-homocysteine + H(+)</text>
        <dbReference type="Rhea" id="RHEA:42748"/>
        <dbReference type="Rhea" id="RHEA-COMP:10219"/>
        <dbReference type="Rhea" id="RHEA-COMP:10220"/>
        <dbReference type="ChEBI" id="CHEBI:15378"/>
        <dbReference type="ChEBI" id="CHEBI:57856"/>
        <dbReference type="ChEBI" id="CHEBI:59789"/>
        <dbReference type="ChEBI" id="CHEBI:74483"/>
        <dbReference type="ChEBI" id="CHEBI:82748"/>
        <dbReference type="EC" id="2.1.1.176"/>
    </reaction>
</comment>
<keyword evidence="6 13" id="KW-0489">Methyltransferase</keyword>
<protein>
    <recommendedName>
        <fullName evidence="3">16S rRNA (cytosine(967)-C(5))-methyltransferase</fullName>
        <ecNumber evidence="3">2.1.1.176</ecNumber>
    </recommendedName>
    <alternativeName>
        <fullName evidence="10">16S rRNA m5C967 methyltransferase</fullName>
    </alternativeName>
    <alternativeName>
        <fullName evidence="11">rRNA (cytosine-C(5)-)-methyltransferase RsmB</fullName>
    </alternativeName>
</protein>
<evidence type="ECO:0000256" key="9">
    <source>
        <dbReference type="ARBA" id="ARBA00022884"/>
    </source>
</evidence>
<dbReference type="RefSeq" id="WP_008273725.1">
    <property type="nucleotide sequence ID" value="NZ_AAXW01000003.1"/>
</dbReference>
<evidence type="ECO:0000256" key="12">
    <source>
        <dbReference type="ARBA" id="ARBA00047283"/>
    </source>
</evidence>
<dbReference type="GO" id="GO:0006355">
    <property type="term" value="P:regulation of DNA-templated transcription"/>
    <property type="evidence" value="ECO:0007669"/>
    <property type="project" value="InterPro"/>
</dbReference>
<dbReference type="PRINTS" id="PR02008">
    <property type="entry name" value="RCMTFAMILY"/>
</dbReference>
<evidence type="ECO:0000256" key="2">
    <source>
        <dbReference type="ARBA" id="ARBA00004496"/>
    </source>
</evidence>
<dbReference type="EC" id="2.1.1.176" evidence="3"/>
<dbReference type="Pfam" id="PF01189">
    <property type="entry name" value="Methyltr_RsmB-F"/>
    <property type="match status" value="1"/>
</dbReference>
<dbReference type="OrthoDB" id="9810297at2"/>
<dbReference type="eggNOG" id="COG0781">
    <property type="taxonomic scope" value="Bacteria"/>
</dbReference>
<dbReference type="FunFam" id="3.40.50.150:FF:000257">
    <property type="entry name" value="16S rRNA methyltransferase"/>
    <property type="match status" value="1"/>
</dbReference>
<dbReference type="NCBIfam" id="NF011493">
    <property type="entry name" value="PRK14901.1"/>
    <property type="match status" value="1"/>
</dbReference>
<evidence type="ECO:0000256" key="3">
    <source>
        <dbReference type="ARBA" id="ARBA00012140"/>
    </source>
</evidence>
<dbReference type="PANTHER" id="PTHR22807">
    <property type="entry name" value="NOP2 YEAST -RELATED NOL1/NOP2/FMU SUN DOMAIN-CONTAINING"/>
    <property type="match status" value="1"/>
</dbReference>
<dbReference type="InterPro" id="IPR006027">
    <property type="entry name" value="NusB_RsmB_TIM44"/>
</dbReference>
<evidence type="ECO:0000256" key="4">
    <source>
        <dbReference type="ARBA" id="ARBA00022490"/>
    </source>
</evidence>
<feature type="domain" description="SAM-dependent MTase RsmB/NOP-type" evidence="14">
    <location>
        <begin position="178"/>
        <end position="452"/>
    </location>
</feature>
<name>A3IK66_9CHRO</name>
<feature type="binding site" evidence="13">
    <location>
        <position position="293"/>
    </location>
    <ligand>
        <name>S-adenosyl-L-methionine</name>
        <dbReference type="ChEBI" id="CHEBI:59789"/>
    </ligand>
</feature>